<proteinExistence type="predicted"/>
<keyword evidence="3" id="KW-1185">Reference proteome</keyword>
<evidence type="ECO:0000313" key="2">
    <source>
        <dbReference type="EMBL" id="GAU12602.1"/>
    </source>
</evidence>
<reference evidence="3" key="1">
    <citation type="journal article" date="2017" name="Front. Plant Sci.">
        <title>Climate Clever Clovers: New Paradigm to Reduce the Environmental Footprint of Ruminants by Breeding Low Methanogenic Forages Utilizing Haplotype Variation.</title>
        <authorList>
            <person name="Kaur P."/>
            <person name="Appels R."/>
            <person name="Bayer P.E."/>
            <person name="Keeble-Gagnere G."/>
            <person name="Wang J."/>
            <person name="Hirakawa H."/>
            <person name="Shirasawa K."/>
            <person name="Vercoe P."/>
            <person name="Stefanova K."/>
            <person name="Durmic Z."/>
            <person name="Nichols P."/>
            <person name="Revell C."/>
            <person name="Isobe S.N."/>
            <person name="Edwards D."/>
            <person name="Erskine W."/>
        </authorList>
    </citation>
    <scope>NUCLEOTIDE SEQUENCE [LARGE SCALE GENOMIC DNA]</scope>
    <source>
        <strain evidence="3">cv. Daliak</strain>
    </source>
</reference>
<evidence type="ECO:0000256" key="1">
    <source>
        <dbReference type="SAM" id="MobiDB-lite"/>
    </source>
</evidence>
<dbReference type="OrthoDB" id="1748459at2759"/>
<gene>
    <name evidence="2" type="ORF">TSUD_132120</name>
</gene>
<feature type="region of interest" description="Disordered" evidence="1">
    <location>
        <begin position="198"/>
        <end position="223"/>
    </location>
</feature>
<dbReference type="PANTHER" id="PTHR47481">
    <property type="match status" value="1"/>
</dbReference>
<dbReference type="PANTHER" id="PTHR47481:SF34">
    <property type="entry name" value="CCHC-TYPE DOMAIN-CONTAINING PROTEIN"/>
    <property type="match status" value="1"/>
</dbReference>
<accession>A0A2Z6LGS7</accession>
<name>A0A2Z6LGS7_TRISU</name>
<organism evidence="2 3">
    <name type="scientific">Trifolium subterraneum</name>
    <name type="common">Subterranean clover</name>
    <dbReference type="NCBI Taxonomy" id="3900"/>
    <lineage>
        <taxon>Eukaryota</taxon>
        <taxon>Viridiplantae</taxon>
        <taxon>Streptophyta</taxon>
        <taxon>Embryophyta</taxon>
        <taxon>Tracheophyta</taxon>
        <taxon>Spermatophyta</taxon>
        <taxon>Magnoliopsida</taxon>
        <taxon>eudicotyledons</taxon>
        <taxon>Gunneridae</taxon>
        <taxon>Pentapetalae</taxon>
        <taxon>rosids</taxon>
        <taxon>fabids</taxon>
        <taxon>Fabales</taxon>
        <taxon>Fabaceae</taxon>
        <taxon>Papilionoideae</taxon>
        <taxon>50 kb inversion clade</taxon>
        <taxon>NPAAA clade</taxon>
        <taxon>Hologalegina</taxon>
        <taxon>IRL clade</taxon>
        <taxon>Trifolieae</taxon>
        <taxon>Trifolium</taxon>
    </lineage>
</organism>
<protein>
    <recommendedName>
        <fullName evidence="4">Retrotransposon Copia-like N-terminal domain-containing protein</fullName>
    </recommendedName>
</protein>
<dbReference type="Pfam" id="PF14223">
    <property type="entry name" value="Retrotran_gag_2"/>
    <property type="match status" value="1"/>
</dbReference>
<dbReference type="AlphaFoldDB" id="A0A2Z6LGS7"/>
<dbReference type="Proteomes" id="UP000242715">
    <property type="component" value="Unassembled WGS sequence"/>
</dbReference>
<dbReference type="EMBL" id="DF973124">
    <property type="protein sequence ID" value="GAU12602.1"/>
    <property type="molecule type" value="Genomic_DNA"/>
</dbReference>
<feature type="compositionally biased region" description="Polar residues" evidence="1">
    <location>
        <begin position="209"/>
        <end position="222"/>
    </location>
</feature>
<sequence>MSTSHTINIGATNTTTVIVLNTQSAIKLTGANFPAWKVQFMALLVGRQDQLILHAILSSVAAEVVTMLGNVKNSKDAWDVLNTMFASKTRSRIMHLKERLTRTTKGSKSVSEYLQGIKSISDELAVINTPLDDVDLVIHALNGLGSEFKEVSAALRTRENPIGFAELHDMLVDYENFLQRDSEPTLISTAHVAYRGKTGPHKKSYTYHRGTSSSNHRSTSPGHNKKTICQFCDIPGHSAKVCYKLHGYPSKRHSRPSAHSAIQTPHAVDTYWILDSGATHHITNNLDDLHLTTPYHGMDKITIGDGTGLPITHTGLEDKGASSKRIA</sequence>
<evidence type="ECO:0000313" key="3">
    <source>
        <dbReference type="Proteomes" id="UP000242715"/>
    </source>
</evidence>
<evidence type="ECO:0008006" key="4">
    <source>
        <dbReference type="Google" id="ProtNLM"/>
    </source>
</evidence>